<evidence type="ECO:0000313" key="11">
    <source>
        <dbReference type="Proteomes" id="UP000516160"/>
    </source>
</evidence>
<dbReference type="InterPro" id="IPR027417">
    <property type="entry name" value="P-loop_NTPase"/>
</dbReference>
<dbReference type="EMBL" id="CP058559">
    <property type="protein sequence ID" value="QNO13517.1"/>
    <property type="molecule type" value="Genomic_DNA"/>
</dbReference>
<sequence>MYSKPLIVHIDGTIFLNNSMDPDGRLAQTLTEFTDLIKMPEGVYTFKLTSFSLWSAAAKGYVAAEVISFLKSYSHNKLGLYLEEKINYVMNQYRRLRLCESENYLALIAKDEKIIKDILSDKSISKLLVSKGIHNTLYFKMSDKIELKQLLFKIELYAIDETNKVGRSLDINFLRTTRSGKEFTLRDYQLEAAESYLDNNASVGGGGVVIMPPRSGKTCVGLKIVESLNMTTLIITENEVSSEKWKQEIVDKMDLSENSIELYKKEPHKVAPITITDYAYITSDRKAFDLLNSYEWGLVIFDDVHRLPAKTYIETANFESKHKLALAATLERSDNQGNMVYAVVGPKWYELLPQTLRTLGYLKSIECVEVKVPLSEKDKELYLYSEKNNLGNYKLREIAAFNAMKKEALNVLINPHKRTLIASFYKDLAKKISDEYNINYIGDESDLTTRLQVVEKFNKDEINSLIYTLLGVQFEFTNIDTLISVSYRQASTNEEYLRLGKLMEIDKCSEVAKFISIISTDTVEESDYRLRRKSLINYGFRFSIFDLADLQKGGVDS</sequence>
<evidence type="ECO:0000256" key="6">
    <source>
        <dbReference type="ARBA" id="ARBA00034617"/>
    </source>
</evidence>
<dbReference type="InterPro" id="IPR032830">
    <property type="entry name" value="XPB/Ssl2_N"/>
</dbReference>
<dbReference type="PANTHER" id="PTHR11274:SF0">
    <property type="entry name" value="GENERAL TRANSCRIPTION AND DNA REPAIR FACTOR IIH HELICASE SUBUNIT XPB"/>
    <property type="match status" value="1"/>
</dbReference>
<keyword evidence="3 10" id="KW-0347">Helicase</keyword>
<dbReference type="InterPro" id="IPR032438">
    <property type="entry name" value="ERCC3_RAD25_C"/>
</dbReference>
<dbReference type="GO" id="GO:0005524">
    <property type="term" value="F:ATP binding"/>
    <property type="evidence" value="ECO:0007669"/>
    <property type="project" value="UniProtKB-KW"/>
</dbReference>
<evidence type="ECO:0000256" key="4">
    <source>
        <dbReference type="ARBA" id="ARBA00022840"/>
    </source>
</evidence>
<organism evidence="10 11">
    <name type="scientific">Alkalicella caledoniensis</name>
    <dbReference type="NCBI Taxonomy" id="2731377"/>
    <lineage>
        <taxon>Bacteria</taxon>
        <taxon>Bacillati</taxon>
        <taxon>Bacillota</taxon>
        <taxon>Clostridia</taxon>
        <taxon>Eubacteriales</taxon>
        <taxon>Proteinivoracaceae</taxon>
        <taxon>Alkalicella</taxon>
    </lineage>
</organism>
<comment type="catalytic activity">
    <reaction evidence="6">
        <text>Couples ATP hydrolysis with the unwinding of duplex DNA by translocating in the 3'-5' direction.</text>
        <dbReference type="EC" id="5.6.2.4"/>
    </reaction>
</comment>
<dbReference type="GO" id="GO:0016787">
    <property type="term" value="F:hydrolase activity"/>
    <property type="evidence" value="ECO:0007669"/>
    <property type="project" value="UniProtKB-KW"/>
</dbReference>
<dbReference type="PANTHER" id="PTHR11274">
    <property type="entry name" value="RAD25/XP-B DNA REPAIR HELICASE"/>
    <property type="match status" value="1"/>
</dbReference>
<protein>
    <recommendedName>
        <fullName evidence="7">DNA 3'-5' helicase</fullName>
        <ecNumber evidence="7">5.6.2.4</ecNumber>
    </recommendedName>
</protein>
<dbReference type="SUPFAM" id="SSF52540">
    <property type="entry name" value="P-loop containing nucleoside triphosphate hydrolases"/>
    <property type="match status" value="2"/>
</dbReference>
<dbReference type="SMART" id="SM00487">
    <property type="entry name" value="DEXDc"/>
    <property type="match status" value="1"/>
</dbReference>
<evidence type="ECO:0000256" key="8">
    <source>
        <dbReference type="ARBA" id="ARBA00048988"/>
    </source>
</evidence>
<dbReference type="Gene3D" id="3.40.50.300">
    <property type="entry name" value="P-loop containing nucleotide triphosphate hydrolases"/>
    <property type="match status" value="2"/>
</dbReference>
<gene>
    <name evidence="10" type="ORF">HYG86_01410</name>
</gene>
<evidence type="ECO:0000256" key="7">
    <source>
        <dbReference type="ARBA" id="ARBA00034808"/>
    </source>
</evidence>
<dbReference type="GO" id="GO:0003677">
    <property type="term" value="F:DNA binding"/>
    <property type="evidence" value="ECO:0007669"/>
    <property type="project" value="InterPro"/>
</dbReference>
<dbReference type="EC" id="5.6.2.4" evidence="7"/>
<keyword evidence="2" id="KW-0378">Hydrolase</keyword>
<dbReference type="InterPro" id="IPR006935">
    <property type="entry name" value="Helicase/UvrB_N"/>
</dbReference>
<evidence type="ECO:0000256" key="1">
    <source>
        <dbReference type="ARBA" id="ARBA00022741"/>
    </source>
</evidence>
<dbReference type="PROSITE" id="PS51192">
    <property type="entry name" value="HELICASE_ATP_BIND_1"/>
    <property type="match status" value="1"/>
</dbReference>
<keyword evidence="11" id="KW-1185">Reference proteome</keyword>
<dbReference type="InterPro" id="IPR014001">
    <property type="entry name" value="Helicase_ATP-bd"/>
</dbReference>
<keyword evidence="4" id="KW-0067">ATP-binding</keyword>
<evidence type="ECO:0000256" key="2">
    <source>
        <dbReference type="ARBA" id="ARBA00022801"/>
    </source>
</evidence>
<dbReference type="KEGG" id="acae:HYG86_01410"/>
<proteinExistence type="predicted"/>
<keyword evidence="1" id="KW-0547">Nucleotide-binding</keyword>
<comment type="catalytic activity">
    <reaction evidence="8">
        <text>ATP + H2O = ADP + phosphate + H(+)</text>
        <dbReference type="Rhea" id="RHEA:13065"/>
        <dbReference type="ChEBI" id="CHEBI:15377"/>
        <dbReference type="ChEBI" id="CHEBI:15378"/>
        <dbReference type="ChEBI" id="CHEBI:30616"/>
        <dbReference type="ChEBI" id="CHEBI:43474"/>
        <dbReference type="ChEBI" id="CHEBI:456216"/>
        <dbReference type="EC" id="5.6.2.4"/>
    </reaction>
</comment>
<accession>A0A7G9W4A5</accession>
<evidence type="ECO:0000259" key="9">
    <source>
        <dbReference type="PROSITE" id="PS51192"/>
    </source>
</evidence>
<dbReference type="GO" id="GO:0043138">
    <property type="term" value="F:3'-5' DNA helicase activity"/>
    <property type="evidence" value="ECO:0007669"/>
    <property type="project" value="UniProtKB-EC"/>
</dbReference>
<evidence type="ECO:0000256" key="5">
    <source>
        <dbReference type="ARBA" id="ARBA00023235"/>
    </source>
</evidence>
<dbReference type="Pfam" id="PF13625">
    <property type="entry name" value="Helicase_C_3"/>
    <property type="match status" value="1"/>
</dbReference>
<dbReference type="Pfam" id="PF16203">
    <property type="entry name" value="ERCC3_RAD25_C"/>
    <property type="match status" value="1"/>
</dbReference>
<dbReference type="InterPro" id="IPR050615">
    <property type="entry name" value="ATP-dep_DNA_Helicase"/>
</dbReference>
<dbReference type="RefSeq" id="WP_213167187.1">
    <property type="nucleotide sequence ID" value="NZ_CP058559.1"/>
</dbReference>
<dbReference type="Pfam" id="PF04851">
    <property type="entry name" value="ResIII"/>
    <property type="match status" value="1"/>
</dbReference>
<name>A0A7G9W4A5_ALKCA</name>
<evidence type="ECO:0000256" key="3">
    <source>
        <dbReference type="ARBA" id="ARBA00022806"/>
    </source>
</evidence>
<dbReference type="Proteomes" id="UP000516160">
    <property type="component" value="Chromosome"/>
</dbReference>
<reference evidence="10 11" key="1">
    <citation type="submission" date="2020-07" db="EMBL/GenBank/DDBJ databases">
        <title>Alkalicella. sp. LB2 genome.</title>
        <authorList>
            <person name="Postec A."/>
            <person name="Quemeneur M."/>
        </authorList>
    </citation>
    <scope>NUCLEOTIDE SEQUENCE [LARGE SCALE GENOMIC DNA]</scope>
    <source>
        <strain evidence="10 11">LB2</strain>
    </source>
</reference>
<evidence type="ECO:0000313" key="10">
    <source>
        <dbReference type="EMBL" id="QNO13517.1"/>
    </source>
</evidence>
<keyword evidence="5" id="KW-0413">Isomerase</keyword>
<dbReference type="AlphaFoldDB" id="A0A7G9W4A5"/>
<feature type="domain" description="Helicase ATP-binding" evidence="9">
    <location>
        <begin position="198"/>
        <end position="348"/>
    </location>
</feature>